<sequence>MPASENHSFAKDVLKLVTGTTFAQIITVLASPFLTRLYGPEAFGFLAIFISITSIIGVIACLRYELAIMLPEDDHEAVSMLGLCILCVAMVSGLTVPLLYFGGDAILSLLNAPNLAPYLILIPPFVLINGVFLALNYWNSRTKHFGRLSVARVTKSITSTGTQLGAGFAGFATGGSLIGASLVGSSVSTAVLGGQIWRDDHSLLRKGTSWKGMMTGLKRYKEFPLVDSWSALLNTVSWQLPAFLLAAFFSPVTVGFYSLGFMVLQLPMNLIGGAIGQVFFQQASVEHRTGDLAMLVEKISEVLLKIGLLPILILAIAGPDIFSVVFGDEWSEAGLYAQILSFWTIIWFLYSPLSKIYIVLEKQRYGLIFNGMNIITRFLSLVLGGIAGSVVIALGLFSLSGILVYGTFCFILIRMAGVPRTNIIRVIARSCVITIPAIIILISAKIAALDSFFIFILSCGLMIGYYLYMIKKDPGIGAFLPF</sequence>
<evidence type="ECO:0000256" key="5">
    <source>
        <dbReference type="ARBA" id="ARBA00023136"/>
    </source>
</evidence>
<feature type="transmembrane region" description="Helical" evidence="6">
    <location>
        <begin position="115"/>
        <end position="138"/>
    </location>
</feature>
<dbReference type="KEGG" id="mou:OU421_10575"/>
<evidence type="ECO:0000256" key="6">
    <source>
        <dbReference type="SAM" id="Phobius"/>
    </source>
</evidence>
<organism evidence="7 8">
    <name type="scientific">Methanogenium organophilum</name>
    <dbReference type="NCBI Taxonomy" id="2199"/>
    <lineage>
        <taxon>Archaea</taxon>
        <taxon>Methanobacteriati</taxon>
        <taxon>Methanobacteriota</taxon>
        <taxon>Stenosarchaea group</taxon>
        <taxon>Methanomicrobia</taxon>
        <taxon>Methanomicrobiales</taxon>
        <taxon>Methanomicrobiaceae</taxon>
        <taxon>Methanogenium</taxon>
    </lineage>
</organism>
<dbReference type="PANTHER" id="PTHR30250">
    <property type="entry name" value="PST FAMILY PREDICTED COLANIC ACID TRANSPORTER"/>
    <property type="match status" value="1"/>
</dbReference>
<evidence type="ECO:0000313" key="7">
    <source>
        <dbReference type="EMBL" id="WAI00852.1"/>
    </source>
</evidence>
<dbReference type="Proteomes" id="UP001163096">
    <property type="component" value="Chromosome"/>
</dbReference>
<evidence type="ECO:0000256" key="3">
    <source>
        <dbReference type="ARBA" id="ARBA00022692"/>
    </source>
</evidence>
<feature type="transmembrane region" description="Helical" evidence="6">
    <location>
        <begin position="12"/>
        <end position="30"/>
    </location>
</feature>
<evidence type="ECO:0000256" key="1">
    <source>
        <dbReference type="ARBA" id="ARBA00004651"/>
    </source>
</evidence>
<feature type="transmembrane region" description="Helical" evidence="6">
    <location>
        <begin position="78"/>
        <end position="103"/>
    </location>
</feature>
<feature type="transmembrane region" description="Helical" evidence="6">
    <location>
        <begin position="426"/>
        <end position="446"/>
    </location>
</feature>
<dbReference type="AlphaFoldDB" id="A0A9X9T865"/>
<dbReference type="GeneID" id="76835551"/>
<feature type="transmembrane region" description="Helical" evidence="6">
    <location>
        <begin position="302"/>
        <end position="327"/>
    </location>
</feature>
<feature type="transmembrane region" description="Helical" evidence="6">
    <location>
        <begin position="42"/>
        <end position="66"/>
    </location>
</feature>
<dbReference type="EMBL" id="CP113361">
    <property type="protein sequence ID" value="WAI00852.1"/>
    <property type="molecule type" value="Genomic_DNA"/>
</dbReference>
<evidence type="ECO:0000256" key="4">
    <source>
        <dbReference type="ARBA" id="ARBA00022989"/>
    </source>
</evidence>
<accession>A0A9X9T865</accession>
<comment type="subcellular location">
    <subcellularLocation>
        <location evidence="1">Cell membrane</location>
        <topology evidence="1">Multi-pass membrane protein</topology>
    </subcellularLocation>
</comment>
<keyword evidence="5 6" id="KW-0472">Membrane</keyword>
<proteinExistence type="predicted"/>
<keyword evidence="4 6" id="KW-1133">Transmembrane helix</keyword>
<feature type="transmembrane region" description="Helical" evidence="6">
    <location>
        <begin position="333"/>
        <end position="353"/>
    </location>
</feature>
<keyword evidence="3 6" id="KW-0812">Transmembrane</keyword>
<feature type="transmembrane region" description="Helical" evidence="6">
    <location>
        <begin position="365"/>
        <end position="386"/>
    </location>
</feature>
<name>A0A9X9T865_METOG</name>
<evidence type="ECO:0000256" key="2">
    <source>
        <dbReference type="ARBA" id="ARBA00022475"/>
    </source>
</evidence>
<gene>
    <name evidence="7" type="ORF">OU421_10575</name>
</gene>
<reference evidence="7" key="1">
    <citation type="submission" date="2022-11" db="EMBL/GenBank/DDBJ databases">
        <title>Complete genome sequence of Methanogenium organophilum DSM 3596.</title>
        <authorList>
            <person name="Chen S.-C."/>
            <person name="Lai S.-J."/>
            <person name="You Y.-T."/>
        </authorList>
    </citation>
    <scope>NUCLEOTIDE SEQUENCE</scope>
    <source>
        <strain evidence="7">DSM 3596</strain>
    </source>
</reference>
<feature type="transmembrane region" description="Helical" evidence="6">
    <location>
        <begin position="452"/>
        <end position="470"/>
    </location>
</feature>
<feature type="transmembrane region" description="Helical" evidence="6">
    <location>
        <begin position="392"/>
        <end position="414"/>
    </location>
</feature>
<dbReference type="GO" id="GO:0005886">
    <property type="term" value="C:plasma membrane"/>
    <property type="evidence" value="ECO:0007669"/>
    <property type="project" value="UniProtKB-SubCell"/>
</dbReference>
<keyword evidence="2" id="KW-1003">Cell membrane</keyword>
<protein>
    <submittedName>
        <fullName evidence="7">Oligosaccharide flippase family protein</fullName>
    </submittedName>
</protein>
<keyword evidence="8" id="KW-1185">Reference proteome</keyword>
<evidence type="ECO:0000313" key="8">
    <source>
        <dbReference type="Proteomes" id="UP001163096"/>
    </source>
</evidence>
<dbReference type="InterPro" id="IPR050833">
    <property type="entry name" value="Poly_Biosynth_Transport"/>
</dbReference>
<dbReference type="PANTHER" id="PTHR30250:SF28">
    <property type="entry name" value="POLYSACCHARIDE BIOSYNTHESIS PROTEIN"/>
    <property type="match status" value="1"/>
</dbReference>
<dbReference type="Pfam" id="PF13440">
    <property type="entry name" value="Polysacc_synt_3"/>
    <property type="match status" value="1"/>
</dbReference>
<dbReference type="RefSeq" id="WP_268186057.1">
    <property type="nucleotide sequence ID" value="NZ_CP113361.1"/>
</dbReference>